<dbReference type="RefSeq" id="WP_121688141.1">
    <property type="nucleotide sequence ID" value="NZ_RCUY01000005.1"/>
</dbReference>
<evidence type="ECO:0000313" key="1">
    <source>
        <dbReference type="EMBL" id="RLP83003.1"/>
    </source>
</evidence>
<gene>
    <name evidence="1" type="ORF">D9V34_07100</name>
</gene>
<organism evidence="1 2">
    <name type="scientific">Mycetocola lacteus</name>
    <dbReference type="NCBI Taxonomy" id="76637"/>
    <lineage>
        <taxon>Bacteria</taxon>
        <taxon>Bacillati</taxon>
        <taxon>Actinomycetota</taxon>
        <taxon>Actinomycetes</taxon>
        <taxon>Micrococcales</taxon>
        <taxon>Microbacteriaceae</taxon>
        <taxon>Mycetocola</taxon>
    </lineage>
</organism>
<dbReference type="OrthoDB" id="5126107at2"/>
<reference evidence="1 2" key="1">
    <citation type="submission" date="2018-10" db="EMBL/GenBank/DDBJ databases">
        <authorList>
            <person name="Li J."/>
        </authorList>
    </citation>
    <scope>NUCLEOTIDE SEQUENCE [LARGE SCALE GENOMIC DNA]</scope>
    <source>
        <strain evidence="1 2">JCM 11654</strain>
    </source>
</reference>
<dbReference type="EMBL" id="RCUY01000005">
    <property type="protein sequence ID" value="RLP83003.1"/>
    <property type="molecule type" value="Genomic_DNA"/>
</dbReference>
<dbReference type="AlphaFoldDB" id="A0A3L7AR74"/>
<accession>A0A3L7AR74</accession>
<comment type="caution">
    <text evidence="1">The sequence shown here is derived from an EMBL/GenBank/DDBJ whole genome shotgun (WGS) entry which is preliminary data.</text>
</comment>
<protein>
    <submittedName>
        <fullName evidence="1">Uncharacterized protein</fullName>
    </submittedName>
</protein>
<name>A0A3L7AR74_9MICO</name>
<sequence length="366" mass="39190">MRQVTDQTAQILERGSFETRLVCDVMHGSERVAADVPLTDWQWAEDLTAEVKSSGSATIIASDPFGRSLLAQGTAGIFSAFRASVVISQIISAGGYEERVQLGWGKVTENPRGEDTVVGDIVASSLVPIVWDGLDRVIHRHGFSSPETPPQRGSAWNEVRRISGRPIVQNVPDVVLPGGLVWEAKKGGRLAAVQKLAELLGGRMVLTARGELTVAPAQLGPVVGTLRLGAEGTITQIDTEIKTDGVYNRVVGIYEDSNRNPITVPPVEITSGPLAVGGPYGVYTEYHSSDAVRDRAAALKAMNAILENSVGGQNYQVQIQCVTDPRIQINDHIRVEGAGLSGRVLSVSRSAAALMTVKLEVPRVMR</sequence>
<keyword evidence="2" id="KW-1185">Reference proteome</keyword>
<proteinExistence type="predicted"/>
<dbReference type="Proteomes" id="UP000269438">
    <property type="component" value="Unassembled WGS sequence"/>
</dbReference>
<evidence type="ECO:0000313" key="2">
    <source>
        <dbReference type="Proteomes" id="UP000269438"/>
    </source>
</evidence>